<dbReference type="PANTHER" id="PTHR44688:SF16">
    <property type="entry name" value="DNA-BINDING TRANSCRIPTIONAL ACTIVATOR DEVR_DOSR"/>
    <property type="match status" value="1"/>
</dbReference>
<dbReference type="PATRIC" id="fig|1284240.4.peg.26"/>
<evidence type="ECO:0000256" key="1">
    <source>
        <dbReference type="ARBA" id="ARBA00023015"/>
    </source>
</evidence>
<evidence type="ECO:0000256" key="3">
    <source>
        <dbReference type="ARBA" id="ARBA00023163"/>
    </source>
</evidence>
<dbReference type="AlphaFoldDB" id="M2ZZC8"/>
<dbReference type="EMBL" id="AOHO01000012">
    <property type="protein sequence ID" value="EME65659.1"/>
    <property type="molecule type" value="Genomic_DNA"/>
</dbReference>
<accession>M2ZZC8</accession>
<name>M2ZZC8_9PSEU</name>
<gene>
    <name evidence="5" type="ORF">H074_00147</name>
</gene>
<keyword evidence="3" id="KW-0804">Transcription</keyword>
<comment type="caution">
    <text evidence="5">The sequence shown here is derived from an EMBL/GenBank/DDBJ whole genome shotgun (WGS) entry which is preliminary data.</text>
</comment>
<dbReference type="Gene3D" id="1.10.10.10">
    <property type="entry name" value="Winged helix-like DNA-binding domain superfamily/Winged helix DNA-binding domain"/>
    <property type="match status" value="1"/>
</dbReference>
<reference evidence="5 6" key="1">
    <citation type="journal article" date="2013" name="Genome Announc.">
        <title>Draft Genome Sequence of Amycolatopsis decaplanina Strain DSM 44594T.</title>
        <authorList>
            <person name="Kaur N."/>
            <person name="Kumar S."/>
            <person name="Bala M."/>
            <person name="Raghava G.P."/>
            <person name="Mayilraj S."/>
        </authorList>
    </citation>
    <scope>NUCLEOTIDE SEQUENCE [LARGE SCALE GENOMIC DNA]</scope>
    <source>
        <strain evidence="5 6">DSM 44594</strain>
    </source>
</reference>
<dbReference type="InterPro" id="IPR011990">
    <property type="entry name" value="TPR-like_helical_dom_sf"/>
</dbReference>
<evidence type="ECO:0000259" key="4">
    <source>
        <dbReference type="PROSITE" id="PS50043"/>
    </source>
</evidence>
<proteinExistence type="predicted"/>
<dbReference type="InterPro" id="IPR000792">
    <property type="entry name" value="Tscrpt_reg_LuxR_C"/>
</dbReference>
<dbReference type="Gene3D" id="1.25.40.10">
    <property type="entry name" value="Tetratricopeptide repeat domain"/>
    <property type="match status" value="1"/>
</dbReference>
<dbReference type="PROSITE" id="PS00622">
    <property type="entry name" value="HTH_LUXR_1"/>
    <property type="match status" value="1"/>
</dbReference>
<evidence type="ECO:0000313" key="6">
    <source>
        <dbReference type="Proteomes" id="UP000054226"/>
    </source>
</evidence>
<protein>
    <submittedName>
        <fullName evidence="5">Transcriptional regulator</fullName>
    </submittedName>
</protein>
<dbReference type="GO" id="GO:0003677">
    <property type="term" value="F:DNA binding"/>
    <property type="evidence" value="ECO:0007669"/>
    <property type="project" value="UniProtKB-KW"/>
</dbReference>
<dbReference type="Proteomes" id="UP000054226">
    <property type="component" value="Unassembled WGS sequence"/>
</dbReference>
<sequence length="417" mass="45952">MKLTNVEPDATQPVSESGFIGPQWPESHPGCQASAALAMLSRGTDRLATAAQAELVFTDEVCSWNPSCLWHGVTILLRTGELESADAHLWKLERDSDDKFTDHVALMRAEHAKHAGDLAGSRTALARLATTAHPACLRDLAGPLYIEALVAINDADQADQALRRQDFDRLLRKWPTMRPLVLVVRGWLHLIAGRTDEAYRDLRASSRLPGTEVAATFSVARRKGLLALTAAASGQLDTAVTAATQEYEAATAWRSPEHVAWGLYVLEMIEDSERPSERLRDAVDLLEVAGSPVGIATVCYEQGKRLLDSGKHQAAKDQLLRAARSARWIGDVTLTEQIEKLLHGLTTPVQRTRLTTQELNVATMAKNGYSNKQIADRLVLTVRTIEFHLSNVYRKFGIPGRRALADTALPPRPVREW</sequence>
<dbReference type="Pfam" id="PF00196">
    <property type="entry name" value="GerE"/>
    <property type="match status" value="1"/>
</dbReference>
<dbReference type="InterPro" id="IPR036388">
    <property type="entry name" value="WH-like_DNA-bd_sf"/>
</dbReference>
<keyword evidence="6" id="KW-1185">Reference proteome</keyword>
<dbReference type="PRINTS" id="PR00038">
    <property type="entry name" value="HTHLUXR"/>
</dbReference>
<keyword evidence="1" id="KW-0805">Transcription regulation</keyword>
<keyword evidence="2" id="KW-0238">DNA-binding</keyword>
<organism evidence="5 6">
    <name type="scientific">Amycolatopsis decaplanina DSM 44594</name>
    <dbReference type="NCBI Taxonomy" id="1284240"/>
    <lineage>
        <taxon>Bacteria</taxon>
        <taxon>Bacillati</taxon>
        <taxon>Actinomycetota</taxon>
        <taxon>Actinomycetes</taxon>
        <taxon>Pseudonocardiales</taxon>
        <taxon>Pseudonocardiaceae</taxon>
        <taxon>Amycolatopsis</taxon>
    </lineage>
</organism>
<dbReference type="PANTHER" id="PTHR44688">
    <property type="entry name" value="DNA-BINDING TRANSCRIPTIONAL ACTIVATOR DEVR_DOSR"/>
    <property type="match status" value="1"/>
</dbReference>
<dbReference type="OrthoDB" id="3629795at2"/>
<dbReference type="GO" id="GO:0006355">
    <property type="term" value="P:regulation of DNA-templated transcription"/>
    <property type="evidence" value="ECO:0007669"/>
    <property type="project" value="InterPro"/>
</dbReference>
<dbReference type="CDD" id="cd06170">
    <property type="entry name" value="LuxR_C_like"/>
    <property type="match status" value="1"/>
</dbReference>
<evidence type="ECO:0000313" key="5">
    <source>
        <dbReference type="EMBL" id="EME65659.1"/>
    </source>
</evidence>
<dbReference type="SMART" id="SM00421">
    <property type="entry name" value="HTH_LUXR"/>
    <property type="match status" value="1"/>
</dbReference>
<dbReference type="SUPFAM" id="SSF46894">
    <property type="entry name" value="C-terminal effector domain of the bipartite response regulators"/>
    <property type="match status" value="1"/>
</dbReference>
<dbReference type="InterPro" id="IPR016032">
    <property type="entry name" value="Sig_transdc_resp-reg_C-effctor"/>
</dbReference>
<feature type="domain" description="HTH luxR-type" evidence="4">
    <location>
        <begin position="347"/>
        <end position="412"/>
    </location>
</feature>
<evidence type="ECO:0000256" key="2">
    <source>
        <dbReference type="ARBA" id="ARBA00023125"/>
    </source>
</evidence>
<dbReference type="PROSITE" id="PS50043">
    <property type="entry name" value="HTH_LUXR_2"/>
    <property type="match status" value="1"/>
</dbReference>